<feature type="region of interest" description="Disordered" evidence="1">
    <location>
        <begin position="1"/>
        <end position="40"/>
    </location>
</feature>
<reference evidence="2 3" key="1">
    <citation type="submission" date="2019-05" db="EMBL/GenBank/DDBJ databases">
        <title>Emergence of the Ug99 lineage of the wheat stem rust pathogen through somatic hybridization.</title>
        <authorList>
            <person name="Li F."/>
            <person name="Upadhyaya N.M."/>
            <person name="Sperschneider J."/>
            <person name="Matny O."/>
            <person name="Nguyen-Phuc H."/>
            <person name="Mago R."/>
            <person name="Raley C."/>
            <person name="Miller M.E."/>
            <person name="Silverstein K.A.T."/>
            <person name="Henningsen E."/>
            <person name="Hirsch C.D."/>
            <person name="Visser B."/>
            <person name="Pretorius Z.A."/>
            <person name="Steffenson B.J."/>
            <person name="Schwessinger B."/>
            <person name="Dodds P.N."/>
            <person name="Figueroa M."/>
        </authorList>
    </citation>
    <scope>NUCLEOTIDE SEQUENCE [LARGE SCALE GENOMIC DNA]</scope>
    <source>
        <strain evidence="2 3">Ug99</strain>
    </source>
</reference>
<gene>
    <name evidence="2" type="ORF">PGTUg99_010179</name>
</gene>
<dbReference type="Proteomes" id="UP000325313">
    <property type="component" value="Unassembled WGS sequence"/>
</dbReference>
<comment type="caution">
    <text evidence="2">The sequence shown here is derived from an EMBL/GenBank/DDBJ whole genome shotgun (WGS) entry which is preliminary data.</text>
</comment>
<organism evidence="2 3">
    <name type="scientific">Puccinia graminis f. sp. tritici</name>
    <dbReference type="NCBI Taxonomy" id="56615"/>
    <lineage>
        <taxon>Eukaryota</taxon>
        <taxon>Fungi</taxon>
        <taxon>Dikarya</taxon>
        <taxon>Basidiomycota</taxon>
        <taxon>Pucciniomycotina</taxon>
        <taxon>Pucciniomycetes</taxon>
        <taxon>Pucciniales</taxon>
        <taxon>Pucciniaceae</taxon>
        <taxon>Puccinia</taxon>
    </lineage>
</organism>
<accession>A0A5B0NGB8</accession>
<name>A0A5B0NGB8_PUCGR</name>
<sequence>MHHSEQKGRISASQIPRSHPTQPRCASPGGSLRSFPSSPLPPSLLLRSSLRSLLGLFDIQLLLDHLHTSASSSSPSLESLQPFISQTTHPTNSLIELRAH</sequence>
<feature type="compositionally biased region" description="Low complexity" evidence="1">
    <location>
        <begin position="27"/>
        <end position="40"/>
    </location>
</feature>
<protein>
    <submittedName>
        <fullName evidence="2">Uncharacterized protein</fullName>
    </submittedName>
</protein>
<proteinExistence type="predicted"/>
<evidence type="ECO:0000256" key="1">
    <source>
        <dbReference type="SAM" id="MobiDB-lite"/>
    </source>
</evidence>
<evidence type="ECO:0000313" key="2">
    <source>
        <dbReference type="EMBL" id="KAA1087813.1"/>
    </source>
</evidence>
<dbReference type="AlphaFoldDB" id="A0A5B0NGB8"/>
<feature type="compositionally biased region" description="Polar residues" evidence="1">
    <location>
        <begin position="11"/>
        <end position="21"/>
    </location>
</feature>
<evidence type="ECO:0000313" key="3">
    <source>
        <dbReference type="Proteomes" id="UP000325313"/>
    </source>
</evidence>
<dbReference type="EMBL" id="VDEP01000409">
    <property type="protein sequence ID" value="KAA1087813.1"/>
    <property type="molecule type" value="Genomic_DNA"/>
</dbReference>